<comment type="subcellular location">
    <subcellularLocation>
        <location evidence="1">Cell outer membrane</location>
    </subcellularLocation>
</comment>
<evidence type="ECO:0000313" key="4">
    <source>
        <dbReference type="EMBL" id="GAO29785.1"/>
    </source>
</evidence>
<evidence type="ECO:0000256" key="3">
    <source>
        <dbReference type="ARBA" id="ARBA00023237"/>
    </source>
</evidence>
<organism evidence="4 5">
    <name type="scientific">Geofilum rubicundum JCM 15548</name>
    <dbReference type="NCBI Taxonomy" id="1236989"/>
    <lineage>
        <taxon>Bacteria</taxon>
        <taxon>Pseudomonadati</taxon>
        <taxon>Bacteroidota</taxon>
        <taxon>Bacteroidia</taxon>
        <taxon>Marinilabiliales</taxon>
        <taxon>Marinilabiliaceae</taxon>
        <taxon>Geofilum</taxon>
    </lineage>
</organism>
<dbReference type="SUPFAM" id="SSF56935">
    <property type="entry name" value="Porins"/>
    <property type="match status" value="1"/>
</dbReference>
<dbReference type="GO" id="GO:0009279">
    <property type="term" value="C:cell outer membrane"/>
    <property type="evidence" value="ECO:0007669"/>
    <property type="project" value="UniProtKB-SubCell"/>
</dbReference>
<evidence type="ECO:0000256" key="2">
    <source>
        <dbReference type="ARBA" id="ARBA00023136"/>
    </source>
</evidence>
<proteinExistence type="predicted"/>
<keyword evidence="5" id="KW-1185">Reference proteome</keyword>
<keyword evidence="3" id="KW-0998">Cell outer membrane</keyword>
<gene>
    <name evidence="4" type="ORF">JCM15548_12012</name>
</gene>
<dbReference type="Gene3D" id="2.40.170.20">
    <property type="entry name" value="TonB-dependent receptor, beta-barrel domain"/>
    <property type="match status" value="1"/>
</dbReference>
<sequence length="69" mass="7410">MGVNADYYIKTTKDWLVEAPILGTAGTGAPFINGGDVKNTGVELALNWTDYLGDLRYSLSANGATIKMR</sequence>
<keyword evidence="2" id="KW-0472">Membrane</keyword>
<dbReference type="EMBL" id="BAZW01000013">
    <property type="protein sequence ID" value="GAO29785.1"/>
    <property type="molecule type" value="Genomic_DNA"/>
</dbReference>
<evidence type="ECO:0000313" key="5">
    <source>
        <dbReference type="Proteomes" id="UP000032900"/>
    </source>
</evidence>
<dbReference type="AlphaFoldDB" id="A0A0E9LY32"/>
<name>A0A0E9LY32_9BACT</name>
<comment type="caution">
    <text evidence="4">The sequence shown here is derived from an EMBL/GenBank/DDBJ whole genome shotgun (WGS) entry which is preliminary data.</text>
</comment>
<reference evidence="4 5" key="1">
    <citation type="journal article" date="2015" name="Microbes Environ.">
        <title>Distribution and evolution of nitrogen fixation genes in the phylum bacteroidetes.</title>
        <authorList>
            <person name="Inoue J."/>
            <person name="Oshima K."/>
            <person name="Suda W."/>
            <person name="Sakamoto M."/>
            <person name="Iino T."/>
            <person name="Noda S."/>
            <person name="Hongoh Y."/>
            <person name="Hattori M."/>
            <person name="Ohkuma M."/>
        </authorList>
    </citation>
    <scope>NUCLEOTIDE SEQUENCE [LARGE SCALE GENOMIC DNA]</scope>
    <source>
        <strain evidence="4">JCM 15548</strain>
    </source>
</reference>
<protein>
    <submittedName>
        <fullName evidence="4">TonB-dependent receptor</fullName>
    </submittedName>
</protein>
<keyword evidence="4" id="KW-0675">Receptor</keyword>
<dbReference type="Proteomes" id="UP000032900">
    <property type="component" value="Unassembled WGS sequence"/>
</dbReference>
<dbReference type="InterPro" id="IPR036942">
    <property type="entry name" value="Beta-barrel_TonB_sf"/>
</dbReference>
<dbReference type="STRING" id="1236989.JCM15548_12012"/>
<accession>A0A0E9LY32</accession>
<evidence type="ECO:0000256" key="1">
    <source>
        <dbReference type="ARBA" id="ARBA00004442"/>
    </source>
</evidence>